<sequence length="60" mass="6628">MIWEGEGFQKSGFTPGGIRETTFHWGSTEEAIIAKLLTLATKVLATKNGKSKVRISMLFI</sequence>
<dbReference type="KEGG" id="ipc:IPA_04865"/>
<accession>A0A977KB63</accession>
<proteinExistence type="predicted"/>
<protein>
    <submittedName>
        <fullName evidence="1">Uncharacterized protein</fullName>
    </submittedName>
</protein>
<dbReference type="AlphaFoldDB" id="A0A977KB63"/>
<organism evidence="1 2">
    <name type="scientific">Ignicoccus pacificus DSM 13166</name>
    <dbReference type="NCBI Taxonomy" id="940294"/>
    <lineage>
        <taxon>Archaea</taxon>
        <taxon>Thermoproteota</taxon>
        <taxon>Thermoprotei</taxon>
        <taxon>Desulfurococcales</taxon>
        <taxon>Desulfurococcaceae</taxon>
        <taxon>Ignicoccus</taxon>
    </lineage>
</organism>
<dbReference type="Proteomes" id="UP001063698">
    <property type="component" value="Chromosome"/>
</dbReference>
<name>A0A977KB63_9CREN</name>
<evidence type="ECO:0000313" key="2">
    <source>
        <dbReference type="Proteomes" id="UP001063698"/>
    </source>
</evidence>
<gene>
    <name evidence="1" type="ORF">IPA_04865</name>
</gene>
<reference evidence="1" key="1">
    <citation type="submission" date="2013-11" db="EMBL/GenBank/DDBJ databases">
        <title>Comparative genomics of Ignicoccus.</title>
        <authorList>
            <person name="Podar M."/>
        </authorList>
    </citation>
    <scope>NUCLEOTIDE SEQUENCE</scope>
    <source>
        <strain evidence="1">DSM 13166</strain>
    </source>
</reference>
<evidence type="ECO:0000313" key="1">
    <source>
        <dbReference type="EMBL" id="UXD22444.1"/>
    </source>
</evidence>
<keyword evidence="2" id="KW-1185">Reference proteome</keyword>
<dbReference type="EMBL" id="CP006868">
    <property type="protein sequence ID" value="UXD22444.1"/>
    <property type="molecule type" value="Genomic_DNA"/>
</dbReference>